<keyword evidence="2" id="KW-1185">Reference proteome</keyword>
<sequence length="160" mass="17765">MRTKKTLGKKPGLSERNRADRRRTSSADEADVSHNDVSDLTNDEDASPLKRGRTHLKAEYENGSHERSSTDSLKCTDKAPPEGDSTAVMVDPESGPLLTSTLTFLQAILKPPKQDVGTQTSVSLVKRKIKEIEKRLNEQEIAELQVALEMRRNVNELPSV</sequence>
<protein>
    <submittedName>
        <fullName evidence="3">Uncharacterized protein</fullName>
    </submittedName>
</protein>
<name>A0A914XJB8_9BILA</name>
<feature type="compositionally biased region" description="Basic and acidic residues" evidence="1">
    <location>
        <begin position="56"/>
        <end position="81"/>
    </location>
</feature>
<proteinExistence type="predicted"/>
<accession>A0A914XJB8</accession>
<dbReference type="Proteomes" id="UP000887566">
    <property type="component" value="Unplaced"/>
</dbReference>
<evidence type="ECO:0000313" key="3">
    <source>
        <dbReference type="WBParaSite" id="PSAMB.scaffold807size41107.g8905.t1"/>
    </source>
</evidence>
<evidence type="ECO:0000256" key="1">
    <source>
        <dbReference type="SAM" id="MobiDB-lite"/>
    </source>
</evidence>
<feature type="region of interest" description="Disordered" evidence="1">
    <location>
        <begin position="1"/>
        <end position="85"/>
    </location>
</feature>
<dbReference type="WBParaSite" id="PSAMB.scaffold807size41107.g8905.t1">
    <property type="protein sequence ID" value="PSAMB.scaffold807size41107.g8905.t1"/>
    <property type="gene ID" value="PSAMB.scaffold807size41107.g8905"/>
</dbReference>
<feature type="compositionally biased region" description="Basic and acidic residues" evidence="1">
    <location>
        <begin position="12"/>
        <end position="37"/>
    </location>
</feature>
<evidence type="ECO:0000313" key="2">
    <source>
        <dbReference type="Proteomes" id="UP000887566"/>
    </source>
</evidence>
<dbReference type="AlphaFoldDB" id="A0A914XJB8"/>
<organism evidence="2 3">
    <name type="scientific">Plectus sambesii</name>
    <dbReference type="NCBI Taxonomy" id="2011161"/>
    <lineage>
        <taxon>Eukaryota</taxon>
        <taxon>Metazoa</taxon>
        <taxon>Ecdysozoa</taxon>
        <taxon>Nematoda</taxon>
        <taxon>Chromadorea</taxon>
        <taxon>Plectida</taxon>
        <taxon>Plectina</taxon>
        <taxon>Plectoidea</taxon>
        <taxon>Plectidae</taxon>
        <taxon>Plectus</taxon>
    </lineage>
</organism>
<reference evidence="3" key="1">
    <citation type="submission" date="2022-11" db="UniProtKB">
        <authorList>
            <consortium name="WormBaseParasite"/>
        </authorList>
    </citation>
    <scope>IDENTIFICATION</scope>
</reference>